<dbReference type="Proteomes" id="UP000299102">
    <property type="component" value="Unassembled WGS sequence"/>
</dbReference>
<dbReference type="AlphaFoldDB" id="A0A4C1WYN8"/>
<proteinExistence type="predicted"/>
<name>A0A4C1WYN8_EUMVA</name>
<evidence type="ECO:0000256" key="1">
    <source>
        <dbReference type="SAM" id="MobiDB-lite"/>
    </source>
</evidence>
<evidence type="ECO:0000313" key="2">
    <source>
        <dbReference type="EMBL" id="GBP55782.1"/>
    </source>
</evidence>
<evidence type="ECO:0000313" key="3">
    <source>
        <dbReference type="Proteomes" id="UP000299102"/>
    </source>
</evidence>
<protein>
    <submittedName>
        <fullName evidence="2">Uncharacterized protein</fullName>
    </submittedName>
</protein>
<gene>
    <name evidence="2" type="ORF">EVAR_50198_1</name>
</gene>
<organism evidence="2 3">
    <name type="scientific">Eumeta variegata</name>
    <name type="common">Bagworm moth</name>
    <name type="synonym">Eumeta japonica</name>
    <dbReference type="NCBI Taxonomy" id="151549"/>
    <lineage>
        <taxon>Eukaryota</taxon>
        <taxon>Metazoa</taxon>
        <taxon>Ecdysozoa</taxon>
        <taxon>Arthropoda</taxon>
        <taxon>Hexapoda</taxon>
        <taxon>Insecta</taxon>
        <taxon>Pterygota</taxon>
        <taxon>Neoptera</taxon>
        <taxon>Endopterygota</taxon>
        <taxon>Lepidoptera</taxon>
        <taxon>Glossata</taxon>
        <taxon>Ditrysia</taxon>
        <taxon>Tineoidea</taxon>
        <taxon>Psychidae</taxon>
        <taxon>Oiketicinae</taxon>
        <taxon>Eumeta</taxon>
    </lineage>
</organism>
<accession>A0A4C1WYN8</accession>
<feature type="region of interest" description="Disordered" evidence="1">
    <location>
        <begin position="38"/>
        <end position="63"/>
    </location>
</feature>
<dbReference type="EMBL" id="BGZK01000678">
    <property type="protein sequence ID" value="GBP55782.1"/>
    <property type="molecule type" value="Genomic_DNA"/>
</dbReference>
<keyword evidence="3" id="KW-1185">Reference proteome</keyword>
<comment type="caution">
    <text evidence="2">The sequence shown here is derived from an EMBL/GenBank/DDBJ whole genome shotgun (WGS) entry which is preliminary data.</text>
</comment>
<sequence>MPFVAAAAGARDIQFISLVSPCQVAPLNKMYLIQNTVTQNGSAPPQRRPLARRPPGCQRQSGGYRYRTATSLQGVYRDELQIIQLKGLCIELCTDQKTCCKLLLRLYHPEVSHKHHGESRVKASAPKAFTFVFEQNLSGVGGRPRADEPSRLRLVNHPSRKPRAFAWTDVTAHAPAAVYVRFLASNKLMWARRGGGALPDVTRAEFPQRHARPKQRTSCVCARSHRLSTLYGFRMHAERLYDSGDCKKGTASRLKLLNFQPLNSTTLQAMRQRHRRGARSQQILGHELDEEAFLRETIADNSRAGTPPPHVLSSSSSASLRWLRASVGCGWPEIVPHEDLERPMSSSGRPTTEKI</sequence>
<reference evidence="2 3" key="1">
    <citation type="journal article" date="2019" name="Commun. Biol.">
        <title>The bagworm genome reveals a unique fibroin gene that provides high tensile strength.</title>
        <authorList>
            <person name="Kono N."/>
            <person name="Nakamura H."/>
            <person name="Ohtoshi R."/>
            <person name="Tomita M."/>
            <person name="Numata K."/>
            <person name="Arakawa K."/>
        </authorList>
    </citation>
    <scope>NUCLEOTIDE SEQUENCE [LARGE SCALE GENOMIC DNA]</scope>
</reference>